<protein>
    <recommendedName>
        <fullName evidence="3">N-acetyltransferase domain-containing protein</fullName>
    </recommendedName>
</protein>
<dbReference type="SUPFAM" id="SSF55729">
    <property type="entry name" value="Acyl-CoA N-acyltransferases (Nat)"/>
    <property type="match status" value="1"/>
</dbReference>
<name>A0ABM8EC07_9HYPH</name>
<evidence type="ECO:0000313" key="1">
    <source>
        <dbReference type="EMBL" id="BDV35541.1"/>
    </source>
</evidence>
<proteinExistence type="predicted"/>
<dbReference type="Proteomes" id="UP001317629">
    <property type="component" value="Chromosome"/>
</dbReference>
<accession>A0ABM8EC07</accession>
<dbReference type="EMBL" id="AP027142">
    <property type="protein sequence ID" value="BDV35541.1"/>
    <property type="molecule type" value="Genomic_DNA"/>
</dbReference>
<gene>
    <name evidence="1" type="ORF">SS37A_30700</name>
</gene>
<keyword evidence="2" id="KW-1185">Reference proteome</keyword>
<sequence length="273" mass="30707">MLKMCTFKVGEGYRGLKLGEQLLKQVFWHAQRNGYDTVYVTAFPKQKELIGLLKEYGIFDSRVAENGEHVFEKAIIRGAPTLFPDEELLAGAHRIYPRYFDGPDIQKFVVPIWPTYHEKLFPEAAMDETATAESTGKPGNTIKKVYLCNSPNNQLRPGDLLFFYVTKGGSQFSQSVATLGVIESVQIASNIADVRRLTAKRSVFLDQELVSWVRQKSSIKVIDFLLVGHLDPAIPLSEAIKKGALKSHPQSIVQLLEIRYKRLKSLFPEGFGS</sequence>
<evidence type="ECO:0008006" key="3">
    <source>
        <dbReference type="Google" id="ProtNLM"/>
    </source>
</evidence>
<reference evidence="1 2" key="1">
    <citation type="journal article" date="2023" name="Int. J. Syst. Evol. Microbiol.">
        <title>Methylocystis iwaonis sp. nov., a type II methane-oxidizing bacterium from surface soil of a rice paddy field in Japan, and emended description of the genus Methylocystis (ex Whittenbury et al. 1970) Bowman et al. 1993.</title>
        <authorList>
            <person name="Kaise H."/>
            <person name="Sawadogo J.B."/>
            <person name="Alam M.S."/>
            <person name="Ueno C."/>
            <person name="Dianou D."/>
            <person name="Shinjo R."/>
            <person name="Asakawa S."/>
        </authorList>
    </citation>
    <scope>NUCLEOTIDE SEQUENCE [LARGE SCALE GENOMIC DNA]</scope>
    <source>
        <strain evidence="1 2">SS37A-Re</strain>
    </source>
</reference>
<dbReference type="InterPro" id="IPR016181">
    <property type="entry name" value="Acyl_CoA_acyltransferase"/>
</dbReference>
<organism evidence="1 2">
    <name type="scientific">Methylocystis iwaonis</name>
    <dbReference type="NCBI Taxonomy" id="2885079"/>
    <lineage>
        <taxon>Bacteria</taxon>
        <taxon>Pseudomonadati</taxon>
        <taxon>Pseudomonadota</taxon>
        <taxon>Alphaproteobacteria</taxon>
        <taxon>Hyphomicrobiales</taxon>
        <taxon>Methylocystaceae</taxon>
        <taxon>Methylocystis</taxon>
    </lineage>
</organism>
<evidence type="ECO:0000313" key="2">
    <source>
        <dbReference type="Proteomes" id="UP001317629"/>
    </source>
</evidence>